<organism evidence="1 2">
    <name type="scientific">Trichogramma brassicae</name>
    <dbReference type="NCBI Taxonomy" id="86971"/>
    <lineage>
        <taxon>Eukaryota</taxon>
        <taxon>Metazoa</taxon>
        <taxon>Ecdysozoa</taxon>
        <taxon>Arthropoda</taxon>
        <taxon>Hexapoda</taxon>
        <taxon>Insecta</taxon>
        <taxon>Pterygota</taxon>
        <taxon>Neoptera</taxon>
        <taxon>Endopterygota</taxon>
        <taxon>Hymenoptera</taxon>
        <taxon>Apocrita</taxon>
        <taxon>Proctotrupomorpha</taxon>
        <taxon>Chalcidoidea</taxon>
        <taxon>Trichogrammatidae</taxon>
        <taxon>Trichogramma</taxon>
    </lineage>
</organism>
<feature type="non-terminal residue" evidence="1">
    <location>
        <position position="1"/>
    </location>
</feature>
<sequence length="184" mass="21645">FTHTASPIDKSRHVSGECLRTFKTKSTVISFVCNTHRRNYQKIKKKKERIQTDEEERCKTTRKLRKRRSYTFALRLINSNYMFSWNFRSVAMGPKRQNRSQHPLVTINYMKLEHGTTMKMVVAHPGGSTGELGKIKKVDLSWTYDMDVLQPRSLCFFWCNDRLYVHSVVVDVMELAGRGKIMYK</sequence>
<evidence type="ECO:0000313" key="2">
    <source>
        <dbReference type="Proteomes" id="UP000479190"/>
    </source>
</evidence>
<reference evidence="1 2" key="1">
    <citation type="submission" date="2020-02" db="EMBL/GenBank/DDBJ databases">
        <authorList>
            <person name="Ferguson B K."/>
        </authorList>
    </citation>
    <scope>NUCLEOTIDE SEQUENCE [LARGE SCALE GENOMIC DNA]</scope>
</reference>
<dbReference type="AlphaFoldDB" id="A0A6H5IEQ1"/>
<proteinExistence type="predicted"/>
<evidence type="ECO:0000313" key="1">
    <source>
        <dbReference type="EMBL" id="CAB0036468.1"/>
    </source>
</evidence>
<protein>
    <submittedName>
        <fullName evidence="1">Uncharacterized protein</fullName>
    </submittedName>
</protein>
<dbReference type="EMBL" id="CADCXV010000816">
    <property type="protein sequence ID" value="CAB0036468.1"/>
    <property type="molecule type" value="Genomic_DNA"/>
</dbReference>
<dbReference type="OrthoDB" id="199913at2759"/>
<name>A0A6H5IEQ1_9HYME</name>
<accession>A0A6H5IEQ1</accession>
<dbReference type="Proteomes" id="UP000479190">
    <property type="component" value="Unassembled WGS sequence"/>
</dbReference>
<keyword evidence="2" id="KW-1185">Reference proteome</keyword>
<gene>
    <name evidence="1" type="ORF">TBRA_LOCUS8335</name>
</gene>